<sequence>MKQKLNRFGFTILEMIVVLSIIGLLLPAVFSLFFSSLRAQSKVLILQQVKSNGDNALNVIESVTRQSGVSLHSDNPPSITNKVCASNGTTYSAGNIYILDKNGDWFSFYLNNSAIASESGTIGVQDLTSDKVEITNFPLTCSRSSQTSPPLISISFTVSQTGSPGRQEQEATLNYQTKVKLRSY</sequence>
<name>A0A1F7I7F6_9BACT</name>
<organism evidence="2 3">
    <name type="scientific">Candidatus Roizmanbacteria bacterium RIFCSPHIGHO2_12_FULL_44_10</name>
    <dbReference type="NCBI Taxonomy" id="1802054"/>
    <lineage>
        <taxon>Bacteria</taxon>
        <taxon>Candidatus Roizmaniibacteriota</taxon>
    </lineage>
</organism>
<keyword evidence="1" id="KW-0472">Membrane</keyword>
<gene>
    <name evidence="2" type="ORF">A3F34_01805</name>
</gene>
<dbReference type="AlphaFoldDB" id="A0A1F7I7F6"/>
<dbReference type="SUPFAM" id="SSF54523">
    <property type="entry name" value="Pili subunits"/>
    <property type="match status" value="1"/>
</dbReference>
<dbReference type="InterPro" id="IPR045584">
    <property type="entry name" value="Pilin-like"/>
</dbReference>
<keyword evidence="1" id="KW-1133">Transmembrane helix</keyword>
<dbReference type="NCBIfam" id="TIGR02532">
    <property type="entry name" value="IV_pilin_GFxxxE"/>
    <property type="match status" value="1"/>
</dbReference>
<reference evidence="2 3" key="1">
    <citation type="journal article" date="2016" name="Nat. Commun.">
        <title>Thousands of microbial genomes shed light on interconnected biogeochemical processes in an aquifer system.</title>
        <authorList>
            <person name="Anantharaman K."/>
            <person name="Brown C.T."/>
            <person name="Hug L.A."/>
            <person name="Sharon I."/>
            <person name="Castelle C.J."/>
            <person name="Probst A.J."/>
            <person name="Thomas B.C."/>
            <person name="Singh A."/>
            <person name="Wilkins M.J."/>
            <person name="Karaoz U."/>
            <person name="Brodie E.L."/>
            <person name="Williams K.H."/>
            <person name="Hubbard S.S."/>
            <person name="Banfield J.F."/>
        </authorList>
    </citation>
    <scope>NUCLEOTIDE SEQUENCE [LARGE SCALE GENOMIC DNA]</scope>
</reference>
<evidence type="ECO:0008006" key="4">
    <source>
        <dbReference type="Google" id="ProtNLM"/>
    </source>
</evidence>
<dbReference type="Proteomes" id="UP000179024">
    <property type="component" value="Unassembled WGS sequence"/>
</dbReference>
<evidence type="ECO:0000313" key="2">
    <source>
        <dbReference type="EMBL" id="OGK39301.1"/>
    </source>
</evidence>
<accession>A0A1F7I7F6</accession>
<evidence type="ECO:0000313" key="3">
    <source>
        <dbReference type="Proteomes" id="UP000179024"/>
    </source>
</evidence>
<proteinExistence type="predicted"/>
<dbReference type="InterPro" id="IPR012902">
    <property type="entry name" value="N_methyl_site"/>
</dbReference>
<comment type="caution">
    <text evidence="2">The sequence shown here is derived from an EMBL/GenBank/DDBJ whole genome shotgun (WGS) entry which is preliminary data.</text>
</comment>
<dbReference type="EMBL" id="MGAE01000021">
    <property type="protein sequence ID" value="OGK39301.1"/>
    <property type="molecule type" value="Genomic_DNA"/>
</dbReference>
<feature type="transmembrane region" description="Helical" evidence="1">
    <location>
        <begin position="12"/>
        <end position="34"/>
    </location>
</feature>
<keyword evidence="1" id="KW-0812">Transmembrane</keyword>
<protein>
    <recommendedName>
        <fullName evidence="4">Prepilin-type N-terminal cleavage/methylation domain-containing protein</fullName>
    </recommendedName>
</protein>
<evidence type="ECO:0000256" key="1">
    <source>
        <dbReference type="SAM" id="Phobius"/>
    </source>
</evidence>